<feature type="compositionally biased region" description="Basic and acidic residues" evidence="1">
    <location>
        <begin position="75"/>
        <end position="93"/>
    </location>
</feature>
<evidence type="ECO:0000313" key="3">
    <source>
        <dbReference type="Proteomes" id="UP000664534"/>
    </source>
</evidence>
<dbReference type="EMBL" id="CAJPDT010000039">
    <property type="protein sequence ID" value="CAF9925438.1"/>
    <property type="molecule type" value="Genomic_DNA"/>
</dbReference>
<name>A0A8H3FPC6_9LECA</name>
<gene>
    <name evidence="2" type="ORF">IMSHALPRED_006473</name>
</gene>
<keyword evidence="3" id="KW-1185">Reference proteome</keyword>
<dbReference type="AlphaFoldDB" id="A0A8H3FPC6"/>
<protein>
    <submittedName>
        <fullName evidence="2">Uncharacterized protein</fullName>
    </submittedName>
</protein>
<sequence length="138" mass="15526">MTTTDIETFDDNLHLSIPITEYSPYTMQLSLVYTVLATLALREVSAIALPEPQPQPPQRYKIADSELGPVYSTVDPKHSKRSAEPKEKYKIADSELGPVYSTVDPNHSKRSLDHALSERSEAYTPLEPDEASKYMKDK</sequence>
<dbReference type="Proteomes" id="UP000664534">
    <property type="component" value="Unassembled WGS sequence"/>
</dbReference>
<feature type="region of interest" description="Disordered" evidence="1">
    <location>
        <begin position="50"/>
        <end position="138"/>
    </location>
</feature>
<evidence type="ECO:0000313" key="2">
    <source>
        <dbReference type="EMBL" id="CAF9925438.1"/>
    </source>
</evidence>
<dbReference type="OrthoDB" id="10297658at2759"/>
<comment type="caution">
    <text evidence="2">The sequence shown here is derived from an EMBL/GenBank/DDBJ whole genome shotgun (WGS) entry which is preliminary data.</text>
</comment>
<reference evidence="2" key="1">
    <citation type="submission" date="2021-03" db="EMBL/GenBank/DDBJ databases">
        <authorList>
            <person name="Tagirdzhanova G."/>
        </authorList>
    </citation>
    <scope>NUCLEOTIDE SEQUENCE</scope>
</reference>
<proteinExistence type="predicted"/>
<accession>A0A8H3FPC6</accession>
<organism evidence="2 3">
    <name type="scientific">Imshaugia aleurites</name>
    <dbReference type="NCBI Taxonomy" id="172621"/>
    <lineage>
        <taxon>Eukaryota</taxon>
        <taxon>Fungi</taxon>
        <taxon>Dikarya</taxon>
        <taxon>Ascomycota</taxon>
        <taxon>Pezizomycotina</taxon>
        <taxon>Lecanoromycetes</taxon>
        <taxon>OSLEUM clade</taxon>
        <taxon>Lecanoromycetidae</taxon>
        <taxon>Lecanorales</taxon>
        <taxon>Lecanorineae</taxon>
        <taxon>Parmeliaceae</taxon>
        <taxon>Imshaugia</taxon>
    </lineage>
</organism>
<feature type="compositionally biased region" description="Basic and acidic residues" evidence="1">
    <location>
        <begin position="106"/>
        <end position="121"/>
    </location>
</feature>
<evidence type="ECO:0000256" key="1">
    <source>
        <dbReference type="SAM" id="MobiDB-lite"/>
    </source>
</evidence>